<dbReference type="Pfam" id="PF03476">
    <property type="entry name" value="MOSC_N"/>
    <property type="match status" value="1"/>
</dbReference>
<dbReference type="Pfam" id="PF03473">
    <property type="entry name" value="MOSC"/>
    <property type="match status" value="1"/>
</dbReference>
<sequence length="286" mass="30785">MQVSTLAIHPVKGGRARHPASVRLEPMGLRGDRRWMLVDATGRFLSQRENPPLALLDAEPDADGLHLSFPGIKGSDGGERFVATPDGEERMAVTVWSDTVDAAAAGADTDAALSRWLGLPVRLAHFDARSQRTVSRDWTAEDHPVGFADGFPLLVATTASLRDLNRRIVSTGGEAVPMSRFRPNIVIDGTDPFAEDGWARIAVGDMVIDLVKPCARCAVTTVDQDEGRRTGKEPLAALGRFRRSGVQRAPGVLFGWNAVAQGVGTVRVGDPVRILETREGGWPLAL</sequence>
<protein>
    <recommendedName>
        <fullName evidence="1">MOSC domain-containing protein</fullName>
    </recommendedName>
</protein>
<reference evidence="2 3" key="1">
    <citation type="submission" date="2020-08" db="EMBL/GenBank/DDBJ databases">
        <title>Genomic Encyclopedia of Type Strains, Phase IV (KMG-IV): sequencing the most valuable type-strain genomes for metagenomic binning, comparative biology and taxonomic classification.</title>
        <authorList>
            <person name="Goeker M."/>
        </authorList>
    </citation>
    <scope>NUCLEOTIDE SEQUENCE [LARGE SCALE GENOMIC DNA]</scope>
    <source>
        <strain evidence="2 3">DSM 25024</strain>
    </source>
</reference>
<keyword evidence="3" id="KW-1185">Reference proteome</keyword>
<evidence type="ECO:0000313" key="3">
    <source>
        <dbReference type="Proteomes" id="UP000531216"/>
    </source>
</evidence>
<dbReference type="InterPro" id="IPR011037">
    <property type="entry name" value="Pyrv_Knase-like_insert_dom_sf"/>
</dbReference>
<dbReference type="SUPFAM" id="SSF50800">
    <property type="entry name" value="PK beta-barrel domain-like"/>
    <property type="match status" value="1"/>
</dbReference>
<dbReference type="Proteomes" id="UP000531216">
    <property type="component" value="Unassembled WGS sequence"/>
</dbReference>
<organism evidence="2 3">
    <name type="scientific">Aureimonas phyllosphaerae</name>
    <dbReference type="NCBI Taxonomy" id="1166078"/>
    <lineage>
        <taxon>Bacteria</taxon>
        <taxon>Pseudomonadati</taxon>
        <taxon>Pseudomonadota</taxon>
        <taxon>Alphaproteobacteria</taxon>
        <taxon>Hyphomicrobiales</taxon>
        <taxon>Aurantimonadaceae</taxon>
        <taxon>Aureimonas</taxon>
    </lineage>
</organism>
<dbReference type="PROSITE" id="PS51340">
    <property type="entry name" value="MOSC"/>
    <property type="match status" value="1"/>
</dbReference>
<dbReference type="PANTHER" id="PTHR14237">
    <property type="entry name" value="MOLYBDOPTERIN COFACTOR SULFURASE MOSC"/>
    <property type="match status" value="1"/>
</dbReference>
<evidence type="ECO:0000313" key="2">
    <source>
        <dbReference type="EMBL" id="MBB3937129.1"/>
    </source>
</evidence>
<dbReference type="PANTHER" id="PTHR14237:SF19">
    <property type="entry name" value="MITOCHONDRIAL AMIDOXIME REDUCING COMPONENT 1"/>
    <property type="match status" value="1"/>
</dbReference>
<comment type="caution">
    <text evidence="2">The sequence shown here is derived from an EMBL/GenBank/DDBJ whole genome shotgun (WGS) entry which is preliminary data.</text>
</comment>
<dbReference type="EMBL" id="JACIDO010000007">
    <property type="protein sequence ID" value="MBB3937129.1"/>
    <property type="molecule type" value="Genomic_DNA"/>
</dbReference>
<dbReference type="GO" id="GO:0003824">
    <property type="term" value="F:catalytic activity"/>
    <property type="evidence" value="ECO:0007669"/>
    <property type="project" value="InterPro"/>
</dbReference>
<accession>A0A7W6BSA2</accession>
<dbReference type="OrthoDB" id="581532at2"/>
<name>A0A7W6BSA2_9HYPH</name>
<gene>
    <name evidence="2" type="ORF">GGR05_003294</name>
</gene>
<feature type="domain" description="MOSC" evidence="1">
    <location>
        <begin position="121"/>
        <end position="275"/>
    </location>
</feature>
<dbReference type="SUPFAM" id="SSF141673">
    <property type="entry name" value="MOSC N-terminal domain-like"/>
    <property type="match status" value="1"/>
</dbReference>
<proteinExistence type="predicted"/>
<dbReference type="AlphaFoldDB" id="A0A7W6BSA2"/>
<dbReference type="GO" id="GO:0030170">
    <property type="term" value="F:pyridoxal phosphate binding"/>
    <property type="evidence" value="ECO:0007669"/>
    <property type="project" value="InterPro"/>
</dbReference>
<dbReference type="InterPro" id="IPR005302">
    <property type="entry name" value="MoCF_Sase_C"/>
</dbReference>
<dbReference type="GO" id="GO:0030151">
    <property type="term" value="F:molybdenum ion binding"/>
    <property type="evidence" value="ECO:0007669"/>
    <property type="project" value="InterPro"/>
</dbReference>
<dbReference type="InterPro" id="IPR005303">
    <property type="entry name" value="MOCOS_middle"/>
</dbReference>
<dbReference type="RefSeq" id="WP_090965776.1">
    <property type="nucleotide sequence ID" value="NZ_FOOA01000021.1"/>
</dbReference>
<evidence type="ECO:0000259" key="1">
    <source>
        <dbReference type="PROSITE" id="PS51340"/>
    </source>
</evidence>